<dbReference type="EMBL" id="HBFR01006374">
    <property type="protein sequence ID" value="CAD8877401.1"/>
    <property type="molecule type" value="Transcribed_RNA"/>
</dbReference>
<gene>
    <name evidence="2" type="ORF">CHYS00102_LOCUS4585</name>
</gene>
<protein>
    <submittedName>
        <fullName evidence="2">Uncharacterized protein</fullName>
    </submittedName>
</protein>
<sequence length="158" mass="17654">MMSRSKRLASSIVVATAIVIPCVLATTMRPLRCPHPSLPFPSFVPSSFLSHGKEKSCVEISMVETQPDLPRRRRGLPFKEPEPGDDRLSPSRKTSDPMTIPKRELLVGNPQQKVQAKSPSIDTVMKELAAIQQQGPRKYCILGTRHCSFLHQQIIELL</sequence>
<evidence type="ECO:0000256" key="1">
    <source>
        <dbReference type="SAM" id="MobiDB-lite"/>
    </source>
</evidence>
<feature type="region of interest" description="Disordered" evidence="1">
    <location>
        <begin position="68"/>
        <end position="104"/>
    </location>
</feature>
<proteinExistence type="predicted"/>
<organism evidence="2">
    <name type="scientific">Corethron hystrix</name>
    <dbReference type="NCBI Taxonomy" id="216773"/>
    <lineage>
        <taxon>Eukaryota</taxon>
        <taxon>Sar</taxon>
        <taxon>Stramenopiles</taxon>
        <taxon>Ochrophyta</taxon>
        <taxon>Bacillariophyta</taxon>
        <taxon>Coscinodiscophyceae</taxon>
        <taxon>Corethrophycidae</taxon>
        <taxon>Corethrales</taxon>
        <taxon>Corethraceae</taxon>
        <taxon>Corethron</taxon>
    </lineage>
</organism>
<feature type="compositionally biased region" description="Basic and acidic residues" evidence="1">
    <location>
        <begin position="77"/>
        <end position="104"/>
    </location>
</feature>
<reference evidence="2" key="1">
    <citation type="submission" date="2021-01" db="EMBL/GenBank/DDBJ databases">
        <authorList>
            <person name="Corre E."/>
            <person name="Pelletier E."/>
            <person name="Niang G."/>
            <person name="Scheremetjew M."/>
            <person name="Finn R."/>
            <person name="Kale V."/>
            <person name="Holt S."/>
            <person name="Cochrane G."/>
            <person name="Meng A."/>
            <person name="Brown T."/>
            <person name="Cohen L."/>
        </authorList>
    </citation>
    <scope>NUCLEOTIDE SEQUENCE</scope>
    <source>
        <strain evidence="2">308</strain>
    </source>
</reference>
<accession>A0A7S1B7H6</accession>
<name>A0A7S1B7H6_9STRA</name>
<dbReference type="AlphaFoldDB" id="A0A7S1B7H6"/>
<evidence type="ECO:0000313" key="2">
    <source>
        <dbReference type="EMBL" id="CAD8877401.1"/>
    </source>
</evidence>